<keyword evidence="3" id="KW-1185">Reference proteome</keyword>
<sequence>MLNTDRGSHFGARLEKRAAAGAATPNTGRGSHRGPIRRCRGTPWRNSLAGSTCGKKKNSLDIFHDGPCAAWGEEIREVVKALALLTLLELEQKKREPR</sequence>
<feature type="compositionally biased region" description="Basic and acidic residues" evidence="1">
    <location>
        <begin position="1"/>
        <end position="18"/>
    </location>
</feature>
<dbReference type="Proteomes" id="UP001066276">
    <property type="component" value="Chromosome 6"/>
</dbReference>
<proteinExistence type="predicted"/>
<protein>
    <submittedName>
        <fullName evidence="2">Uncharacterized protein</fullName>
    </submittedName>
</protein>
<name>A0AAV7QI02_PLEWA</name>
<evidence type="ECO:0000256" key="1">
    <source>
        <dbReference type="SAM" id="MobiDB-lite"/>
    </source>
</evidence>
<comment type="caution">
    <text evidence="2">The sequence shown here is derived from an EMBL/GenBank/DDBJ whole genome shotgun (WGS) entry which is preliminary data.</text>
</comment>
<gene>
    <name evidence="2" type="ORF">NDU88_004296</name>
</gene>
<feature type="region of interest" description="Disordered" evidence="1">
    <location>
        <begin position="1"/>
        <end position="56"/>
    </location>
</feature>
<reference evidence="2" key="1">
    <citation type="journal article" date="2022" name="bioRxiv">
        <title>Sequencing and chromosome-scale assembly of the giantPleurodeles waltlgenome.</title>
        <authorList>
            <person name="Brown T."/>
            <person name="Elewa A."/>
            <person name="Iarovenko S."/>
            <person name="Subramanian E."/>
            <person name="Araus A.J."/>
            <person name="Petzold A."/>
            <person name="Susuki M."/>
            <person name="Suzuki K.-i.T."/>
            <person name="Hayashi T."/>
            <person name="Toyoda A."/>
            <person name="Oliveira C."/>
            <person name="Osipova E."/>
            <person name="Leigh N.D."/>
            <person name="Simon A."/>
            <person name="Yun M.H."/>
        </authorList>
    </citation>
    <scope>NUCLEOTIDE SEQUENCE</scope>
    <source>
        <strain evidence="2">20211129_DDA</strain>
        <tissue evidence="2">Liver</tissue>
    </source>
</reference>
<evidence type="ECO:0000313" key="2">
    <source>
        <dbReference type="EMBL" id="KAJ1137900.1"/>
    </source>
</evidence>
<dbReference type="EMBL" id="JANPWB010000010">
    <property type="protein sequence ID" value="KAJ1137900.1"/>
    <property type="molecule type" value="Genomic_DNA"/>
</dbReference>
<organism evidence="2 3">
    <name type="scientific">Pleurodeles waltl</name>
    <name type="common">Iberian ribbed newt</name>
    <dbReference type="NCBI Taxonomy" id="8319"/>
    <lineage>
        <taxon>Eukaryota</taxon>
        <taxon>Metazoa</taxon>
        <taxon>Chordata</taxon>
        <taxon>Craniata</taxon>
        <taxon>Vertebrata</taxon>
        <taxon>Euteleostomi</taxon>
        <taxon>Amphibia</taxon>
        <taxon>Batrachia</taxon>
        <taxon>Caudata</taxon>
        <taxon>Salamandroidea</taxon>
        <taxon>Salamandridae</taxon>
        <taxon>Pleurodelinae</taxon>
        <taxon>Pleurodeles</taxon>
    </lineage>
</organism>
<feature type="compositionally biased region" description="Basic residues" evidence="1">
    <location>
        <begin position="30"/>
        <end position="40"/>
    </location>
</feature>
<accession>A0AAV7QI02</accession>
<dbReference type="AlphaFoldDB" id="A0AAV7QI02"/>
<evidence type="ECO:0000313" key="3">
    <source>
        <dbReference type="Proteomes" id="UP001066276"/>
    </source>
</evidence>